<evidence type="ECO:0008006" key="10">
    <source>
        <dbReference type="Google" id="ProtNLM"/>
    </source>
</evidence>
<dbReference type="PANTHER" id="PTHR24304">
    <property type="entry name" value="CYTOCHROME P450 FAMILY 7"/>
    <property type="match status" value="1"/>
</dbReference>
<dbReference type="InterPro" id="IPR050529">
    <property type="entry name" value="CYP450_sterol_14alpha_dmase"/>
</dbReference>
<dbReference type="AlphaFoldDB" id="R0IM85"/>
<reference evidence="8 9" key="2">
    <citation type="journal article" date="2013" name="PLoS Genet.">
        <title>Comparative genome structure, secondary metabolite, and effector coding capacity across Cochliobolus pathogens.</title>
        <authorList>
            <person name="Condon B.J."/>
            <person name="Leng Y."/>
            <person name="Wu D."/>
            <person name="Bushley K.E."/>
            <person name="Ohm R.A."/>
            <person name="Otillar R."/>
            <person name="Martin J."/>
            <person name="Schackwitz W."/>
            <person name="Grimwood J."/>
            <person name="MohdZainudin N."/>
            <person name="Xue C."/>
            <person name="Wang R."/>
            <person name="Manning V.A."/>
            <person name="Dhillon B."/>
            <person name="Tu Z.J."/>
            <person name="Steffenson B.J."/>
            <person name="Salamov A."/>
            <person name="Sun H."/>
            <person name="Lowry S."/>
            <person name="LaButti K."/>
            <person name="Han J."/>
            <person name="Copeland A."/>
            <person name="Lindquist E."/>
            <person name="Barry K."/>
            <person name="Schmutz J."/>
            <person name="Baker S.E."/>
            <person name="Ciuffetti L.M."/>
            <person name="Grigoriev I.V."/>
            <person name="Zhong S."/>
            <person name="Turgeon B.G."/>
        </authorList>
    </citation>
    <scope>NUCLEOTIDE SEQUENCE [LARGE SCALE GENOMIC DNA]</scope>
    <source>
        <strain evidence="9">28A</strain>
    </source>
</reference>
<keyword evidence="5 6" id="KW-0408">Iron</keyword>
<dbReference type="InterPro" id="IPR002403">
    <property type="entry name" value="Cyt_P450_E_grp-IV"/>
</dbReference>
<proteinExistence type="inferred from homology"/>
<evidence type="ECO:0000256" key="7">
    <source>
        <dbReference type="SAM" id="MobiDB-lite"/>
    </source>
</evidence>
<dbReference type="PRINTS" id="PR00465">
    <property type="entry name" value="EP450IV"/>
</dbReference>
<dbReference type="HOGENOM" id="CLU_018012_2_1_1"/>
<dbReference type="PANTHER" id="PTHR24304:SF2">
    <property type="entry name" value="24-HYDROXYCHOLESTEROL 7-ALPHA-HYDROXYLASE"/>
    <property type="match status" value="1"/>
</dbReference>
<dbReference type="GO" id="GO:0008395">
    <property type="term" value="F:steroid hydroxylase activity"/>
    <property type="evidence" value="ECO:0007669"/>
    <property type="project" value="TreeGrafter"/>
</dbReference>
<dbReference type="Gene3D" id="1.10.630.10">
    <property type="entry name" value="Cytochrome P450"/>
    <property type="match status" value="1"/>
</dbReference>
<reference evidence="8 9" key="1">
    <citation type="journal article" date="2012" name="PLoS Pathog.">
        <title>Diverse lifestyles and strategies of plant pathogenesis encoded in the genomes of eighteen Dothideomycetes fungi.</title>
        <authorList>
            <person name="Ohm R.A."/>
            <person name="Feau N."/>
            <person name="Henrissat B."/>
            <person name="Schoch C.L."/>
            <person name="Horwitz B.A."/>
            <person name="Barry K.W."/>
            <person name="Condon B.J."/>
            <person name="Copeland A.C."/>
            <person name="Dhillon B."/>
            <person name="Glaser F."/>
            <person name="Hesse C.N."/>
            <person name="Kosti I."/>
            <person name="LaButti K."/>
            <person name="Lindquist E.A."/>
            <person name="Lucas S."/>
            <person name="Salamov A.A."/>
            <person name="Bradshaw R.E."/>
            <person name="Ciuffetti L."/>
            <person name="Hamelin R.C."/>
            <person name="Kema G.H.J."/>
            <person name="Lawrence C."/>
            <person name="Scott J.A."/>
            <person name="Spatafora J.W."/>
            <person name="Turgeon B.G."/>
            <person name="de Wit P.J.G.M."/>
            <person name="Zhong S."/>
            <person name="Goodwin S.B."/>
            <person name="Grigoriev I.V."/>
        </authorList>
    </citation>
    <scope>NUCLEOTIDE SEQUENCE [LARGE SCALE GENOMIC DNA]</scope>
    <source>
        <strain evidence="9">28A</strain>
    </source>
</reference>
<dbReference type="Proteomes" id="UP000016935">
    <property type="component" value="Unassembled WGS sequence"/>
</dbReference>
<keyword evidence="4 6" id="KW-0479">Metal-binding</keyword>
<dbReference type="GeneID" id="19405137"/>
<dbReference type="OrthoDB" id="3366823at2759"/>
<name>R0IM85_EXST2</name>
<gene>
    <name evidence="8" type="ORF">SETTUDRAFT_47503</name>
</gene>
<dbReference type="EMBL" id="KB908604">
    <property type="protein sequence ID" value="EOA86115.1"/>
    <property type="molecule type" value="Genomic_DNA"/>
</dbReference>
<evidence type="ECO:0000313" key="9">
    <source>
        <dbReference type="Proteomes" id="UP000016935"/>
    </source>
</evidence>
<sequence>MHFLALCTGFVSLLLAHYFAYYIVHVVRVARKNSSSGSTAKLAPPWLPYAIPGLGHSLYFMTEPFVLLKNLRYPVRLRLPGMDPFLIQGVDNVRRLLKAASDTNPAHAQNFIASQLFGMPKSAARLFEQDDSGYSATPRPGSSIAPHNRICYRDRKLFMDMLQGPELNGLIERFQGAFDKRLCGLAVGDEWVEMPDLFEFLTTHVTPAAIEAICGPALIDTVDRDFVRDFWRFDSWVPAITKGVPSWLFPQAYSLRDKLLDSLVRWRTLSLRQPCANNGASAGASASMQAKMDLLEVDGWSMQAIAASDLGLIWASNSNTISAVYWLNVEMFRSRERLRRVRAECLIARGAAHSQAAVEPAPLHGDLPTLLAQPYLQACFAEMLRLRTHIFITRFVDSHSMDINGWAIPARTVAMTCSSVPHMDAALWHKDGASAAPLSVFTPERFLKTPNDPSSGPARGKPENASSVDPQRQHSAGPMPFECTATAPQQFSTKGLDGIWIPFGGGAQMCPGRKLAKAETLIVTAALVTLFDIELCNPEREIPVKWSHFGTGVSKPAVQTPFRIRRRRALG</sequence>
<keyword evidence="9" id="KW-1185">Reference proteome</keyword>
<evidence type="ECO:0000256" key="3">
    <source>
        <dbReference type="ARBA" id="ARBA00022617"/>
    </source>
</evidence>
<evidence type="ECO:0000256" key="4">
    <source>
        <dbReference type="ARBA" id="ARBA00022723"/>
    </source>
</evidence>
<dbReference type="Pfam" id="PF00067">
    <property type="entry name" value="p450"/>
    <property type="match status" value="1"/>
</dbReference>
<organism evidence="8 9">
    <name type="scientific">Exserohilum turcicum (strain 28A)</name>
    <name type="common">Northern leaf blight fungus</name>
    <name type="synonym">Setosphaeria turcica</name>
    <dbReference type="NCBI Taxonomy" id="671987"/>
    <lineage>
        <taxon>Eukaryota</taxon>
        <taxon>Fungi</taxon>
        <taxon>Dikarya</taxon>
        <taxon>Ascomycota</taxon>
        <taxon>Pezizomycotina</taxon>
        <taxon>Dothideomycetes</taxon>
        <taxon>Pleosporomycetidae</taxon>
        <taxon>Pleosporales</taxon>
        <taxon>Pleosporineae</taxon>
        <taxon>Pleosporaceae</taxon>
        <taxon>Exserohilum</taxon>
    </lineage>
</organism>
<dbReference type="GO" id="GO:0020037">
    <property type="term" value="F:heme binding"/>
    <property type="evidence" value="ECO:0007669"/>
    <property type="project" value="InterPro"/>
</dbReference>
<feature type="region of interest" description="Disordered" evidence="7">
    <location>
        <begin position="446"/>
        <end position="483"/>
    </location>
</feature>
<dbReference type="eggNOG" id="KOG0684">
    <property type="taxonomic scope" value="Eukaryota"/>
</dbReference>
<comment type="cofactor">
    <cofactor evidence="1 6">
        <name>heme</name>
        <dbReference type="ChEBI" id="CHEBI:30413"/>
    </cofactor>
</comment>
<dbReference type="STRING" id="671987.R0IM85"/>
<comment type="similarity">
    <text evidence="2">Belongs to the cytochrome P450 family.</text>
</comment>
<evidence type="ECO:0000256" key="1">
    <source>
        <dbReference type="ARBA" id="ARBA00001971"/>
    </source>
</evidence>
<dbReference type="GO" id="GO:0016705">
    <property type="term" value="F:oxidoreductase activity, acting on paired donors, with incorporation or reduction of molecular oxygen"/>
    <property type="evidence" value="ECO:0007669"/>
    <property type="project" value="InterPro"/>
</dbReference>
<dbReference type="InterPro" id="IPR036396">
    <property type="entry name" value="Cyt_P450_sf"/>
</dbReference>
<dbReference type="RefSeq" id="XP_008026124.1">
    <property type="nucleotide sequence ID" value="XM_008027933.1"/>
</dbReference>
<evidence type="ECO:0000256" key="6">
    <source>
        <dbReference type="PIRSR" id="PIRSR602403-1"/>
    </source>
</evidence>
<dbReference type="GO" id="GO:0005506">
    <property type="term" value="F:iron ion binding"/>
    <property type="evidence" value="ECO:0007669"/>
    <property type="project" value="InterPro"/>
</dbReference>
<feature type="compositionally biased region" description="Polar residues" evidence="7">
    <location>
        <begin position="464"/>
        <end position="474"/>
    </location>
</feature>
<dbReference type="InterPro" id="IPR001128">
    <property type="entry name" value="Cyt_P450"/>
</dbReference>
<evidence type="ECO:0000256" key="5">
    <source>
        <dbReference type="ARBA" id="ARBA00023004"/>
    </source>
</evidence>
<protein>
    <recommendedName>
        <fullName evidence="10">Cytochrome P450</fullName>
    </recommendedName>
</protein>
<feature type="binding site" description="axial binding residue" evidence="6">
    <location>
        <position position="510"/>
    </location>
    <ligand>
        <name>heme</name>
        <dbReference type="ChEBI" id="CHEBI:30413"/>
    </ligand>
    <ligandPart>
        <name>Fe</name>
        <dbReference type="ChEBI" id="CHEBI:18248"/>
    </ligandPart>
</feature>
<keyword evidence="3 6" id="KW-0349">Heme</keyword>
<evidence type="ECO:0000313" key="8">
    <source>
        <dbReference type="EMBL" id="EOA86115.1"/>
    </source>
</evidence>
<dbReference type="SUPFAM" id="SSF48264">
    <property type="entry name" value="Cytochrome P450"/>
    <property type="match status" value="1"/>
</dbReference>
<evidence type="ECO:0000256" key="2">
    <source>
        <dbReference type="ARBA" id="ARBA00010617"/>
    </source>
</evidence>
<accession>R0IM85</accession>